<feature type="domain" description="Amine oxidase" evidence="1">
    <location>
        <begin position="1"/>
        <end position="428"/>
    </location>
</feature>
<dbReference type="InterPro" id="IPR002937">
    <property type="entry name" value="Amino_oxidase"/>
</dbReference>
<dbReference type="EMBL" id="FNAR01000002">
    <property type="protein sequence ID" value="SDD95366.1"/>
    <property type="molecule type" value="Genomic_DNA"/>
</dbReference>
<dbReference type="InterPro" id="IPR036188">
    <property type="entry name" value="FAD/NAD-bd_sf"/>
</dbReference>
<dbReference type="STRING" id="426756.SAMN04488126_102130"/>
<dbReference type="GO" id="GO:0016491">
    <property type="term" value="F:oxidoreductase activity"/>
    <property type="evidence" value="ECO:0007669"/>
    <property type="project" value="InterPro"/>
</dbReference>
<gene>
    <name evidence="2" type="ORF">SAMN04488126_102130</name>
</gene>
<dbReference type="Gene3D" id="3.50.50.60">
    <property type="entry name" value="FAD/NAD(P)-binding domain"/>
    <property type="match status" value="1"/>
</dbReference>
<dbReference type="Proteomes" id="UP000198823">
    <property type="component" value="Unassembled WGS sequence"/>
</dbReference>
<dbReference type="SUPFAM" id="SSF51905">
    <property type="entry name" value="FAD/NAD(P)-binding domain"/>
    <property type="match status" value="1"/>
</dbReference>
<dbReference type="Pfam" id="PF01593">
    <property type="entry name" value="Amino_oxidase"/>
    <property type="match status" value="1"/>
</dbReference>
<dbReference type="InterPro" id="IPR050464">
    <property type="entry name" value="Zeta_carotene_desat/Oxidored"/>
</dbReference>
<dbReference type="AlphaFoldDB" id="A0A1G6Z0L6"/>
<evidence type="ECO:0000313" key="2">
    <source>
        <dbReference type="EMBL" id="SDD95366.1"/>
    </source>
</evidence>
<organism evidence="2 3">
    <name type="scientific">Bhargavaea beijingensis</name>
    <dbReference type="NCBI Taxonomy" id="426756"/>
    <lineage>
        <taxon>Bacteria</taxon>
        <taxon>Bacillati</taxon>
        <taxon>Bacillota</taxon>
        <taxon>Bacilli</taxon>
        <taxon>Bacillales</taxon>
        <taxon>Caryophanaceae</taxon>
        <taxon>Bhargavaea</taxon>
    </lineage>
</organism>
<proteinExistence type="predicted"/>
<dbReference type="PANTHER" id="PTHR42923">
    <property type="entry name" value="PROTOPORPHYRINOGEN OXIDASE"/>
    <property type="match status" value="1"/>
</dbReference>
<accession>A0A1G6Z0L6</accession>
<evidence type="ECO:0000259" key="1">
    <source>
        <dbReference type="Pfam" id="PF01593"/>
    </source>
</evidence>
<sequence>MSAAWELRDKNILLLESEQRFGGRVASERRGKYWLNWGGHVYSGANSATDRLLRSVGVEASSVPGAVTGLAMNGKVLLDGRVETYPFRMPMSWKSRLAILKAGAKVRLAVMKYGKVVSPRPGEDFRQHQERIYNYKNDRTFTDYVGQLPEDADAIFRPTVSRSAGDPEEVSAGAGIGYFHLVWDKGEGLSRNIHGGPSTLINTIAESLGDKVQSGATVESVIQQPNSVLVTYRQNGKLFKEEARYAILATPAPVTKKVAANIDPEIAEALGKIKYGPYVSAAFLTDENQPEIWDDAYAIATPKRSFNVFFNMSNLVRSWEEQRGKGSSIMTFSPATLARKLIDKSDDEIIETYLRDIEEIFPGFRQKVVEAQVRKFPLGLAYCFPGRAKLQKALTKPAGRLFLAGDYLGTLYTETAIKTGYEAAREILRKL</sequence>
<protein>
    <submittedName>
        <fullName evidence="2">Oxygen-dependent protoporphyrinogen oxidase</fullName>
    </submittedName>
</protein>
<reference evidence="2 3" key="1">
    <citation type="submission" date="2016-10" db="EMBL/GenBank/DDBJ databases">
        <authorList>
            <person name="de Groot N.N."/>
        </authorList>
    </citation>
    <scope>NUCLEOTIDE SEQUENCE [LARGE SCALE GENOMIC DNA]</scope>
    <source>
        <strain evidence="2 3">CGMCC 1.6762</strain>
    </source>
</reference>
<name>A0A1G6Z0L6_9BACL</name>
<evidence type="ECO:0000313" key="3">
    <source>
        <dbReference type="Proteomes" id="UP000198823"/>
    </source>
</evidence>